<protein>
    <recommendedName>
        <fullName evidence="6">Short-subunit dehydrogenase</fullName>
    </recommendedName>
</protein>
<reference evidence="4 5" key="1">
    <citation type="submission" date="2019-03" db="EMBL/GenBank/DDBJ databases">
        <title>Genomic Encyclopedia of Archaeal and Bacterial Type Strains, Phase II (KMG-II): from individual species to whole genera.</title>
        <authorList>
            <person name="Goeker M."/>
        </authorList>
    </citation>
    <scope>NUCLEOTIDE SEQUENCE [LARGE SCALE GENOMIC DNA]</scope>
    <source>
        <strain evidence="4 5">DSM 22554</strain>
    </source>
</reference>
<accession>A0A4R1LW56</accession>
<comment type="similarity">
    <text evidence="1 3">Belongs to the short-chain dehydrogenases/reductases (SDR) family.</text>
</comment>
<dbReference type="Pfam" id="PF00106">
    <property type="entry name" value="adh_short"/>
    <property type="match status" value="1"/>
</dbReference>
<keyword evidence="5" id="KW-1185">Reference proteome</keyword>
<dbReference type="SUPFAM" id="SSF51735">
    <property type="entry name" value="NAD(P)-binding Rossmann-fold domains"/>
    <property type="match status" value="1"/>
</dbReference>
<organism evidence="4 5">
    <name type="scientific">Albibacterium bauzanense</name>
    <dbReference type="NCBI Taxonomy" id="653929"/>
    <lineage>
        <taxon>Bacteria</taxon>
        <taxon>Pseudomonadati</taxon>
        <taxon>Bacteroidota</taxon>
        <taxon>Sphingobacteriia</taxon>
        <taxon>Sphingobacteriales</taxon>
        <taxon>Sphingobacteriaceae</taxon>
        <taxon>Albibacterium</taxon>
    </lineage>
</organism>
<keyword evidence="2" id="KW-0560">Oxidoreductase</keyword>
<proteinExistence type="inferred from homology"/>
<dbReference type="CDD" id="cd05233">
    <property type="entry name" value="SDR_c"/>
    <property type="match status" value="1"/>
</dbReference>
<evidence type="ECO:0000313" key="5">
    <source>
        <dbReference type="Proteomes" id="UP000294616"/>
    </source>
</evidence>
<dbReference type="PRINTS" id="PR00081">
    <property type="entry name" value="GDHRDH"/>
</dbReference>
<dbReference type="InterPro" id="IPR002347">
    <property type="entry name" value="SDR_fam"/>
</dbReference>
<dbReference type="AlphaFoldDB" id="A0A4R1LW56"/>
<comment type="caution">
    <text evidence="4">The sequence shown here is derived from an EMBL/GenBank/DDBJ whole genome shotgun (WGS) entry which is preliminary data.</text>
</comment>
<evidence type="ECO:0000313" key="4">
    <source>
        <dbReference type="EMBL" id="TCK82730.1"/>
    </source>
</evidence>
<dbReference type="PRINTS" id="PR00080">
    <property type="entry name" value="SDRFAMILY"/>
</dbReference>
<evidence type="ECO:0000256" key="3">
    <source>
        <dbReference type="RuleBase" id="RU000363"/>
    </source>
</evidence>
<sequence>MKATMMKNINQYALITGATSGIGYELAKLFARNNYNLVIVARDQQELNSKAMEFKQYGINVITIAADLFQRENAFSVYDEIKSREITIDVLVNDAGQGLYGEFKDTDINRELAIIDLNISSLVILTKCFLKEMTSRNSGKILNLASIASKAPGPWQSVYHGTKAFVLSFTEAIREEVKDFDITVTALLPGVTDTDFFNKADMLRSKIVQDKDSMADPADVAKDGFDALMDGKDKVISGFKNKVQVGMDNIMSDSAAAHSMNEQQKPADND</sequence>
<dbReference type="GO" id="GO:0016491">
    <property type="term" value="F:oxidoreductase activity"/>
    <property type="evidence" value="ECO:0007669"/>
    <property type="project" value="UniProtKB-KW"/>
</dbReference>
<dbReference type="PANTHER" id="PTHR42901:SF1">
    <property type="entry name" value="ALCOHOL DEHYDROGENASE"/>
    <property type="match status" value="1"/>
</dbReference>
<dbReference type="InterPro" id="IPR036291">
    <property type="entry name" value="NAD(P)-bd_dom_sf"/>
</dbReference>
<gene>
    <name evidence="4" type="ORF">C8N28_1315</name>
</gene>
<dbReference type="Proteomes" id="UP000294616">
    <property type="component" value="Unassembled WGS sequence"/>
</dbReference>
<dbReference type="PANTHER" id="PTHR42901">
    <property type="entry name" value="ALCOHOL DEHYDROGENASE"/>
    <property type="match status" value="1"/>
</dbReference>
<name>A0A4R1LW56_9SPHI</name>
<evidence type="ECO:0008006" key="6">
    <source>
        <dbReference type="Google" id="ProtNLM"/>
    </source>
</evidence>
<dbReference type="Gene3D" id="3.40.50.720">
    <property type="entry name" value="NAD(P)-binding Rossmann-like Domain"/>
    <property type="match status" value="1"/>
</dbReference>
<dbReference type="EMBL" id="SMGO01000002">
    <property type="protein sequence ID" value="TCK82730.1"/>
    <property type="molecule type" value="Genomic_DNA"/>
</dbReference>
<evidence type="ECO:0000256" key="2">
    <source>
        <dbReference type="ARBA" id="ARBA00023002"/>
    </source>
</evidence>
<dbReference type="PIRSF" id="PIRSF000126">
    <property type="entry name" value="11-beta-HSD1"/>
    <property type="match status" value="1"/>
</dbReference>
<evidence type="ECO:0000256" key="1">
    <source>
        <dbReference type="ARBA" id="ARBA00006484"/>
    </source>
</evidence>